<comment type="caution">
    <text evidence="1">The sequence shown here is derived from an EMBL/GenBank/DDBJ whole genome shotgun (WGS) entry which is preliminary data.</text>
</comment>
<dbReference type="AlphaFoldDB" id="A0A8J7S7Q3"/>
<evidence type="ECO:0000313" key="1">
    <source>
        <dbReference type="EMBL" id="MBP3191753.1"/>
    </source>
</evidence>
<evidence type="ECO:0000313" key="2">
    <source>
        <dbReference type="Proteomes" id="UP000673975"/>
    </source>
</evidence>
<dbReference type="GO" id="GO:0004175">
    <property type="term" value="F:endopeptidase activity"/>
    <property type="evidence" value="ECO:0007669"/>
    <property type="project" value="TreeGrafter"/>
</dbReference>
<evidence type="ECO:0008006" key="3">
    <source>
        <dbReference type="Google" id="ProtNLM"/>
    </source>
</evidence>
<dbReference type="EMBL" id="JAFIDN010000002">
    <property type="protein sequence ID" value="MBP3191753.1"/>
    <property type="molecule type" value="Genomic_DNA"/>
</dbReference>
<dbReference type="RefSeq" id="WP_210510494.1">
    <property type="nucleotide sequence ID" value="NZ_JAFIDN010000002.1"/>
</dbReference>
<dbReference type="GO" id="GO:0008047">
    <property type="term" value="F:enzyme activator activity"/>
    <property type="evidence" value="ECO:0007669"/>
    <property type="project" value="InterPro"/>
</dbReference>
<gene>
    <name evidence="1" type="ORF">NATSA_03660</name>
</gene>
<reference evidence="1" key="1">
    <citation type="submission" date="2021-02" db="EMBL/GenBank/DDBJ databases">
        <title>Natronogracilivirga saccharolytica gen. nov. sp. nov. a new anaerobic, haloalkiliphilic carbohydrate-fermenting bacterium from soda lake and proposing of Cyclonatronumiaceae fam. nov. in the phylum Balneolaeota.</title>
        <authorList>
            <person name="Zhilina T.N."/>
            <person name="Sorokin D.Y."/>
            <person name="Zavarzina D.G."/>
            <person name="Toshchakov S.V."/>
            <person name="Kublanov I.V."/>
        </authorList>
    </citation>
    <scope>NUCLEOTIDE SEQUENCE</scope>
    <source>
        <strain evidence="1">Z-1702</strain>
    </source>
</reference>
<dbReference type="PANTHER" id="PTHR30302">
    <property type="entry name" value="HYDROGENASE 1 MATURATION PROTEASE"/>
    <property type="match status" value="1"/>
</dbReference>
<dbReference type="SUPFAM" id="SSF53163">
    <property type="entry name" value="HybD-like"/>
    <property type="match status" value="1"/>
</dbReference>
<dbReference type="PANTHER" id="PTHR30302:SF5">
    <property type="entry name" value="SLR1876 PROTEIN"/>
    <property type="match status" value="1"/>
</dbReference>
<proteinExistence type="predicted"/>
<dbReference type="Gene3D" id="3.40.50.1450">
    <property type="entry name" value="HybD-like"/>
    <property type="match status" value="1"/>
</dbReference>
<dbReference type="InterPro" id="IPR000671">
    <property type="entry name" value="Peptidase_A31"/>
</dbReference>
<accession>A0A8J7S7Q3</accession>
<sequence length="167" mass="18918">MAESGNILIYGYGNPGRQDDGLGNEIIGLAGDWAKREGIKGLALDSNYQLQVEDVTMIHDRDLVIFVDASMRQDIADYRLEPVQADPRATFTMHSVAPGYILALCREIYGQHPPAYLLHIRGHEWEINEPISDKARENLQKAWVRLRRLIRKPEKAMSAIDDFNSAE</sequence>
<organism evidence="1 2">
    <name type="scientific">Natronogracilivirga saccharolytica</name>
    <dbReference type="NCBI Taxonomy" id="2812953"/>
    <lineage>
        <taxon>Bacteria</taxon>
        <taxon>Pseudomonadati</taxon>
        <taxon>Balneolota</taxon>
        <taxon>Balneolia</taxon>
        <taxon>Balneolales</taxon>
        <taxon>Cyclonatronaceae</taxon>
        <taxon>Natronogracilivirga</taxon>
    </lineage>
</organism>
<dbReference type="InterPro" id="IPR023430">
    <property type="entry name" value="Pept_HybD-like_dom_sf"/>
</dbReference>
<dbReference type="Proteomes" id="UP000673975">
    <property type="component" value="Unassembled WGS sequence"/>
</dbReference>
<keyword evidence="2" id="KW-1185">Reference proteome</keyword>
<dbReference type="GO" id="GO:0016485">
    <property type="term" value="P:protein processing"/>
    <property type="evidence" value="ECO:0007669"/>
    <property type="project" value="TreeGrafter"/>
</dbReference>
<protein>
    <recommendedName>
        <fullName evidence="3">Hydrogenase maturation protease</fullName>
    </recommendedName>
</protein>
<name>A0A8J7S7Q3_9BACT</name>
<dbReference type="CDD" id="cd06066">
    <property type="entry name" value="H2MP_NAD-link-bidir"/>
    <property type="match status" value="1"/>
</dbReference>